<dbReference type="AlphaFoldDB" id="A0A8T1Q240"/>
<accession>A0A8T1Q240</accession>
<reference evidence="1" key="1">
    <citation type="submission" date="2020-12" db="EMBL/GenBank/DDBJ databases">
        <title>WGS assembly of Carya illinoinensis cv. Pawnee.</title>
        <authorList>
            <person name="Platts A."/>
            <person name="Shu S."/>
            <person name="Wright S."/>
            <person name="Barry K."/>
            <person name="Edger P."/>
            <person name="Pires J.C."/>
            <person name="Schmutz J."/>
        </authorList>
    </citation>
    <scope>NUCLEOTIDE SEQUENCE</scope>
    <source>
        <tissue evidence="1">Leaf</tissue>
    </source>
</reference>
<name>A0A8T1Q240_CARIL</name>
<organism evidence="1 2">
    <name type="scientific">Carya illinoinensis</name>
    <name type="common">Pecan</name>
    <dbReference type="NCBI Taxonomy" id="32201"/>
    <lineage>
        <taxon>Eukaryota</taxon>
        <taxon>Viridiplantae</taxon>
        <taxon>Streptophyta</taxon>
        <taxon>Embryophyta</taxon>
        <taxon>Tracheophyta</taxon>
        <taxon>Spermatophyta</taxon>
        <taxon>Magnoliopsida</taxon>
        <taxon>eudicotyledons</taxon>
        <taxon>Gunneridae</taxon>
        <taxon>Pentapetalae</taxon>
        <taxon>rosids</taxon>
        <taxon>fabids</taxon>
        <taxon>Fagales</taxon>
        <taxon>Juglandaceae</taxon>
        <taxon>Carya</taxon>
    </lineage>
</organism>
<dbReference type="PANTHER" id="PTHR33527:SF18">
    <property type="entry name" value="F13O11.17 PROTEIN"/>
    <property type="match status" value="1"/>
</dbReference>
<keyword evidence="2" id="KW-1185">Reference proteome</keyword>
<dbReference type="Proteomes" id="UP000811609">
    <property type="component" value="Chromosome 7"/>
</dbReference>
<sequence length="281" mass="31769">MMASVSLEELHHYHKIDRDVFSRLVIQFKRDPAESLLVMAVWLWLEEKGYPNIVVKMVGLPDAVVSALANEAVLCLKCLESKTPLVAPGGGIPLTARLMERDISLQMFNHNRFSAISGIKSFLNSVCCHIFNDILQRALDGCSQVILNEPLVVPSSAHPLFGAITVVPKPMGSDFSIGGLWDWQPTDGVTEDDRTMFLTFSRGFPVLEEEVKEHFTELYGDCVESVQMEIVPSNEQPLYARMVLHSVTFVDRILNGKRISKFRVNGKHIWARKYERRELII</sequence>
<dbReference type="EMBL" id="CM031815">
    <property type="protein sequence ID" value="KAG6649585.1"/>
    <property type="molecule type" value="Genomic_DNA"/>
</dbReference>
<gene>
    <name evidence="1" type="ORF">CIPAW_07G222000</name>
</gene>
<proteinExistence type="predicted"/>
<dbReference type="PANTHER" id="PTHR33527">
    <property type="entry name" value="OS07G0274300 PROTEIN"/>
    <property type="match status" value="1"/>
</dbReference>
<evidence type="ECO:0000313" key="1">
    <source>
        <dbReference type="EMBL" id="KAG6649585.1"/>
    </source>
</evidence>
<evidence type="ECO:0000313" key="2">
    <source>
        <dbReference type="Proteomes" id="UP000811609"/>
    </source>
</evidence>
<protein>
    <submittedName>
        <fullName evidence="1">Uncharacterized protein</fullName>
    </submittedName>
</protein>
<comment type="caution">
    <text evidence="1">The sequence shown here is derived from an EMBL/GenBank/DDBJ whole genome shotgun (WGS) entry which is preliminary data.</text>
</comment>